<proteinExistence type="predicted"/>
<dbReference type="EMBL" id="JPKZ01000428">
    <property type="protein sequence ID" value="KHN87448.1"/>
    <property type="molecule type" value="Genomic_DNA"/>
</dbReference>
<organism evidence="1 2">
    <name type="scientific">Toxocara canis</name>
    <name type="common">Canine roundworm</name>
    <dbReference type="NCBI Taxonomy" id="6265"/>
    <lineage>
        <taxon>Eukaryota</taxon>
        <taxon>Metazoa</taxon>
        <taxon>Ecdysozoa</taxon>
        <taxon>Nematoda</taxon>
        <taxon>Chromadorea</taxon>
        <taxon>Rhabditida</taxon>
        <taxon>Spirurina</taxon>
        <taxon>Ascaridomorpha</taxon>
        <taxon>Ascaridoidea</taxon>
        <taxon>Toxocaridae</taxon>
        <taxon>Toxocara</taxon>
    </lineage>
</organism>
<keyword evidence="2" id="KW-1185">Reference proteome</keyword>
<accession>A0A0B2W0H2</accession>
<sequence length="71" mass="7805">MSVSRNALFRLQVVAALPVRIGYSGISSFLGTQCCCRFKKTAIIPNMMNTSSHKATSSKCELKSDVYTKNN</sequence>
<dbReference type="Proteomes" id="UP000031036">
    <property type="component" value="Unassembled WGS sequence"/>
</dbReference>
<comment type="caution">
    <text evidence="1">The sequence shown here is derived from an EMBL/GenBank/DDBJ whole genome shotgun (WGS) entry which is preliminary data.</text>
</comment>
<evidence type="ECO:0000313" key="1">
    <source>
        <dbReference type="EMBL" id="KHN87448.1"/>
    </source>
</evidence>
<gene>
    <name evidence="1" type="ORF">Tcan_03124</name>
</gene>
<name>A0A0B2W0H2_TOXCA</name>
<dbReference type="AlphaFoldDB" id="A0A0B2W0H2"/>
<protein>
    <submittedName>
        <fullName evidence="1">Uncharacterized protein</fullName>
    </submittedName>
</protein>
<evidence type="ECO:0000313" key="2">
    <source>
        <dbReference type="Proteomes" id="UP000031036"/>
    </source>
</evidence>
<reference evidence="1 2" key="1">
    <citation type="submission" date="2014-11" db="EMBL/GenBank/DDBJ databases">
        <title>Genetic blueprint of the zoonotic pathogen Toxocara canis.</title>
        <authorList>
            <person name="Zhu X.-Q."/>
            <person name="Korhonen P.K."/>
            <person name="Cai H."/>
            <person name="Young N.D."/>
            <person name="Nejsum P."/>
            <person name="von Samson-Himmelstjerna G."/>
            <person name="Boag P.R."/>
            <person name="Tan P."/>
            <person name="Li Q."/>
            <person name="Min J."/>
            <person name="Yang Y."/>
            <person name="Wang X."/>
            <person name="Fang X."/>
            <person name="Hall R.S."/>
            <person name="Hofmann A."/>
            <person name="Sternberg P.W."/>
            <person name="Jex A.R."/>
            <person name="Gasser R.B."/>
        </authorList>
    </citation>
    <scope>NUCLEOTIDE SEQUENCE [LARGE SCALE GENOMIC DNA]</scope>
    <source>
        <strain evidence="1">PN_DK_2014</strain>
    </source>
</reference>